<dbReference type="InterPro" id="IPR034330">
    <property type="entry name" value="GST_Zeta_C"/>
</dbReference>
<feature type="domain" description="GST N-terminal" evidence="2">
    <location>
        <begin position="1"/>
        <end position="83"/>
    </location>
</feature>
<dbReference type="GO" id="GO:0016034">
    <property type="term" value="F:maleylacetoacetate isomerase activity"/>
    <property type="evidence" value="ECO:0007669"/>
    <property type="project" value="UniProtKB-EC"/>
</dbReference>
<dbReference type="CDD" id="cd03042">
    <property type="entry name" value="GST_N_Zeta"/>
    <property type="match status" value="1"/>
</dbReference>
<dbReference type="RefSeq" id="WP_161351807.1">
    <property type="nucleotide sequence ID" value="NZ_WTUX01000013.1"/>
</dbReference>
<accession>A0A845M3U7</accession>
<dbReference type="InterPro" id="IPR040079">
    <property type="entry name" value="Glutathione_S-Trfase"/>
</dbReference>
<evidence type="ECO:0000259" key="3">
    <source>
        <dbReference type="PROSITE" id="PS50405"/>
    </source>
</evidence>
<dbReference type="Proteomes" id="UP000467322">
    <property type="component" value="Unassembled WGS sequence"/>
</dbReference>
<reference evidence="4 5" key="1">
    <citation type="submission" date="2019-12" db="EMBL/GenBank/DDBJ databases">
        <title>Maritimibacter sp. nov. sp. isolated from sea sand.</title>
        <authorList>
            <person name="Kim J."/>
            <person name="Jeong S.E."/>
            <person name="Jung H.S."/>
            <person name="Jeon C.O."/>
        </authorList>
    </citation>
    <scope>NUCLEOTIDE SEQUENCE [LARGE SCALE GENOMIC DNA]</scope>
    <source>
        <strain evidence="4 5">DP07</strain>
    </source>
</reference>
<dbReference type="SFLD" id="SFLDS00019">
    <property type="entry name" value="Glutathione_Transferase_(cytos"/>
    <property type="match status" value="1"/>
</dbReference>
<dbReference type="InterPro" id="IPR004045">
    <property type="entry name" value="Glutathione_S-Trfase_N"/>
</dbReference>
<dbReference type="InterPro" id="IPR034333">
    <property type="entry name" value="GST_Zeta_N"/>
</dbReference>
<dbReference type="SFLD" id="SFLDG00358">
    <property type="entry name" value="Main_(cytGST)"/>
    <property type="match status" value="1"/>
</dbReference>
<dbReference type="InterPro" id="IPR036249">
    <property type="entry name" value="Thioredoxin-like_sf"/>
</dbReference>
<dbReference type="InterPro" id="IPR010987">
    <property type="entry name" value="Glutathione-S-Trfase_C-like"/>
</dbReference>
<dbReference type="GO" id="GO:0005737">
    <property type="term" value="C:cytoplasm"/>
    <property type="evidence" value="ECO:0007669"/>
    <property type="project" value="InterPro"/>
</dbReference>
<dbReference type="EC" id="5.2.1.2" evidence="4"/>
<evidence type="ECO:0000313" key="5">
    <source>
        <dbReference type="Proteomes" id="UP000467322"/>
    </source>
</evidence>
<dbReference type="EMBL" id="WTUX01000013">
    <property type="protein sequence ID" value="MZR13669.1"/>
    <property type="molecule type" value="Genomic_DNA"/>
</dbReference>
<dbReference type="InterPro" id="IPR005955">
    <property type="entry name" value="GST_Zeta"/>
</dbReference>
<dbReference type="CDD" id="cd03191">
    <property type="entry name" value="GST_C_Zeta"/>
    <property type="match status" value="1"/>
</dbReference>
<gene>
    <name evidence="4" type="primary">maiA</name>
    <name evidence="4" type="ORF">GQE99_11645</name>
</gene>
<comment type="similarity">
    <text evidence="1">Belongs to the GST superfamily. Zeta family.</text>
</comment>
<dbReference type="SUPFAM" id="SSF52833">
    <property type="entry name" value="Thioredoxin-like"/>
    <property type="match status" value="1"/>
</dbReference>
<protein>
    <submittedName>
        <fullName evidence="4">Maleylacetoacetate isomerase</fullName>
        <ecNumber evidence="4">5.2.1.2</ecNumber>
    </submittedName>
</protein>
<name>A0A845M3U7_9RHOB</name>
<keyword evidence="4" id="KW-0413">Isomerase</keyword>
<organism evidence="4 5">
    <name type="scientific">Maritimibacter harenae</name>
    <dbReference type="NCBI Taxonomy" id="2606218"/>
    <lineage>
        <taxon>Bacteria</taxon>
        <taxon>Pseudomonadati</taxon>
        <taxon>Pseudomonadota</taxon>
        <taxon>Alphaproteobacteria</taxon>
        <taxon>Rhodobacterales</taxon>
        <taxon>Roseobacteraceae</taxon>
        <taxon>Maritimibacter</taxon>
    </lineage>
</organism>
<feature type="domain" description="GST C-terminal" evidence="3">
    <location>
        <begin position="88"/>
        <end position="216"/>
    </location>
</feature>
<dbReference type="Gene3D" id="3.40.30.10">
    <property type="entry name" value="Glutaredoxin"/>
    <property type="match status" value="1"/>
</dbReference>
<keyword evidence="5" id="KW-1185">Reference proteome</keyword>
<dbReference type="PANTHER" id="PTHR42673">
    <property type="entry name" value="MALEYLACETOACETATE ISOMERASE"/>
    <property type="match status" value="1"/>
</dbReference>
<comment type="caution">
    <text evidence="4">The sequence shown here is derived from an EMBL/GenBank/DDBJ whole genome shotgun (WGS) entry which is preliminary data.</text>
</comment>
<evidence type="ECO:0000259" key="2">
    <source>
        <dbReference type="PROSITE" id="PS50404"/>
    </source>
</evidence>
<sequence>MDLKLHNFFRSSTSTRVRAALNIKGLPFEYVPYVLRDGETRTPEYLGRNRQGLVPTLERGDGVNLTQSLAIIEWLEEVRPEPALLPKDIDDRAWVRSLAYMVACEIHPLNNLRVLFRLRDQFGADEEAQKKWFTHWVILTFDAFEAELVGAGQSGTCCLGDTPTLADICLYAQVWNNKRFGIPVETWPAIERIFKHLDAIPAFADAAPPKQPDAAQAQPDRRVT</sequence>
<dbReference type="SUPFAM" id="SSF47616">
    <property type="entry name" value="GST C-terminal domain-like"/>
    <property type="match status" value="1"/>
</dbReference>
<proteinExistence type="inferred from homology"/>
<dbReference type="AlphaFoldDB" id="A0A845M3U7"/>
<dbReference type="PROSITE" id="PS50404">
    <property type="entry name" value="GST_NTER"/>
    <property type="match status" value="1"/>
</dbReference>
<dbReference type="GO" id="GO:0004364">
    <property type="term" value="F:glutathione transferase activity"/>
    <property type="evidence" value="ECO:0007669"/>
    <property type="project" value="TreeGrafter"/>
</dbReference>
<evidence type="ECO:0000256" key="1">
    <source>
        <dbReference type="ARBA" id="ARBA00010007"/>
    </source>
</evidence>
<dbReference type="PROSITE" id="PS50405">
    <property type="entry name" value="GST_CTER"/>
    <property type="match status" value="1"/>
</dbReference>
<dbReference type="InterPro" id="IPR036282">
    <property type="entry name" value="Glutathione-S-Trfase_C_sf"/>
</dbReference>
<dbReference type="GO" id="GO:0006749">
    <property type="term" value="P:glutathione metabolic process"/>
    <property type="evidence" value="ECO:0007669"/>
    <property type="project" value="TreeGrafter"/>
</dbReference>
<dbReference type="Pfam" id="PF13409">
    <property type="entry name" value="GST_N_2"/>
    <property type="match status" value="1"/>
</dbReference>
<dbReference type="NCBIfam" id="TIGR01262">
    <property type="entry name" value="maiA"/>
    <property type="match status" value="1"/>
</dbReference>
<evidence type="ECO:0000313" key="4">
    <source>
        <dbReference type="EMBL" id="MZR13669.1"/>
    </source>
</evidence>
<dbReference type="GO" id="GO:0006559">
    <property type="term" value="P:L-phenylalanine catabolic process"/>
    <property type="evidence" value="ECO:0007669"/>
    <property type="project" value="TreeGrafter"/>
</dbReference>
<dbReference type="Gene3D" id="1.20.1050.10">
    <property type="match status" value="1"/>
</dbReference>
<dbReference type="PANTHER" id="PTHR42673:SF4">
    <property type="entry name" value="MALEYLACETOACETATE ISOMERASE"/>
    <property type="match status" value="1"/>
</dbReference>